<evidence type="ECO:0000256" key="10">
    <source>
        <dbReference type="ARBA" id="ARBA00023211"/>
    </source>
</evidence>
<dbReference type="GO" id="GO:0003985">
    <property type="term" value="F:acetyl-CoA C-acetyltransferase activity"/>
    <property type="evidence" value="ECO:0007669"/>
    <property type="project" value="UniProtKB-UniRule"/>
</dbReference>
<comment type="pathway">
    <text evidence="1 12">Amino-acid biosynthesis; L-leucine biosynthesis; L-leucine from 3-methyl-2-oxobutanoate: step 1/4.</text>
</comment>
<gene>
    <name evidence="12" type="primary">leuA</name>
    <name evidence="14" type="ORF">HZB08_00990</name>
</gene>
<dbReference type="InterPro" id="IPR002034">
    <property type="entry name" value="AIPM/Hcit_synth_CS"/>
</dbReference>
<dbReference type="Pfam" id="PF08502">
    <property type="entry name" value="LeuA_dimer"/>
    <property type="match status" value="1"/>
</dbReference>
<evidence type="ECO:0000256" key="5">
    <source>
        <dbReference type="ARBA" id="ARBA00022430"/>
    </source>
</evidence>
<dbReference type="HAMAP" id="MF_01025">
    <property type="entry name" value="LeuA_type1"/>
    <property type="match status" value="1"/>
</dbReference>
<dbReference type="PANTHER" id="PTHR10277:SF9">
    <property type="entry name" value="2-ISOPROPYLMALATE SYNTHASE 1, CHLOROPLASTIC-RELATED"/>
    <property type="match status" value="1"/>
</dbReference>
<evidence type="ECO:0000256" key="9">
    <source>
        <dbReference type="ARBA" id="ARBA00022723"/>
    </source>
</evidence>
<keyword evidence="9 12" id="KW-0479">Metal-binding</keyword>
<dbReference type="SUPFAM" id="SSF51569">
    <property type="entry name" value="Aldolase"/>
    <property type="match status" value="1"/>
</dbReference>
<dbReference type="PROSITE" id="PS50991">
    <property type="entry name" value="PYR_CT"/>
    <property type="match status" value="1"/>
</dbReference>
<evidence type="ECO:0000256" key="12">
    <source>
        <dbReference type="HAMAP-Rule" id="MF_01025"/>
    </source>
</evidence>
<evidence type="ECO:0000259" key="13">
    <source>
        <dbReference type="PROSITE" id="PS50991"/>
    </source>
</evidence>
<dbReference type="InterPro" id="IPR000891">
    <property type="entry name" value="PYR_CT"/>
</dbReference>
<dbReference type="SMART" id="SM00917">
    <property type="entry name" value="LeuA_dimer"/>
    <property type="match status" value="1"/>
</dbReference>
<comment type="caution">
    <text evidence="14">The sequence shown here is derived from an EMBL/GenBank/DDBJ whole genome shotgun (WGS) entry which is preliminary data.</text>
</comment>
<dbReference type="EMBL" id="JACRKR010000049">
    <property type="protein sequence ID" value="MBI5078584.1"/>
    <property type="molecule type" value="Genomic_DNA"/>
</dbReference>
<keyword evidence="10 12" id="KW-0464">Manganese</keyword>
<keyword evidence="8 12" id="KW-0808">Transferase</keyword>
<sequence length="513" mass="55926">MPGQIKIFDTTLRDGEQCPGASLNPEEKMEIARQLARLNVDVIEAGFAIASPGDFESVKAIAQQVKGPVICSLARAKKEDILRAWEAVKPAGKPRIHTFLATSPIHMEKKLRMTPEEVLKTAVEMVKFAKSLCPDVEFSPEDAGRSEPEFLYRVITAVIEAGASTINIPDTVGYTMPQEFGRLIENIIKSVSQVKEKNIIISVHCHNDLGLATANSLAAIKAGAAQVECTINGIGERAGNASLEEIVMALKTRRDFYDCATGINTREIYKASRMVSSLTGLLVQPNKAVVGANAFAHEAGIHQAGVLRARETYEIMQPEDIGLAESRLVLGKHSGRHAFADKLKEMGYDLNEEKLEKAFGRFKELADRKKEIGDRDLETIVAEEVYVVPETYRIDCLEVCSGTHQKPTAKVRLIYQEKPVEATEVGAGPVDAVYRAVDKITGVPTALADYSIQAITGGTDAQGEVTVRLKENDHVYVGHGASTDIILASAKAYLSAINRLLFARRETIAKGLD</sequence>
<evidence type="ECO:0000256" key="11">
    <source>
        <dbReference type="ARBA" id="ARBA00023304"/>
    </source>
</evidence>
<evidence type="ECO:0000313" key="15">
    <source>
        <dbReference type="Proteomes" id="UP000808761"/>
    </source>
</evidence>
<dbReference type="InterPro" id="IPR050073">
    <property type="entry name" value="2-IPM_HCS-like"/>
</dbReference>
<evidence type="ECO:0000256" key="3">
    <source>
        <dbReference type="ARBA" id="ARBA00012973"/>
    </source>
</evidence>
<dbReference type="PANTHER" id="PTHR10277">
    <property type="entry name" value="HOMOCITRATE SYNTHASE-RELATED"/>
    <property type="match status" value="1"/>
</dbReference>
<dbReference type="FunFam" id="1.10.238.260:FF:000001">
    <property type="entry name" value="2-isopropylmalate synthase"/>
    <property type="match status" value="1"/>
</dbReference>
<dbReference type="PROSITE" id="PS00816">
    <property type="entry name" value="AIPM_HOMOCIT_SYNTH_2"/>
    <property type="match status" value="1"/>
</dbReference>
<dbReference type="EC" id="2.3.3.13" evidence="3 12"/>
<dbReference type="Gene3D" id="1.10.238.260">
    <property type="match status" value="1"/>
</dbReference>
<keyword evidence="7 12" id="KW-0028">Amino-acid biosynthesis</keyword>
<comment type="cofactor">
    <cofactor evidence="12">
        <name>Mn(2+)</name>
        <dbReference type="ChEBI" id="CHEBI:29035"/>
    </cofactor>
</comment>
<dbReference type="Pfam" id="PF22617">
    <property type="entry name" value="HCS_D2"/>
    <property type="match status" value="1"/>
</dbReference>
<dbReference type="Gene3D" id="3.30.160.270">
    <property type="match status" value="1"/>
</dbReference>
<accession>A0A9D6ULV6</accession>
<organism evidence="14 15">
    <name type="scientific">Candidatus Saganbacteria bacterium</name>
    <dbReference type="NCBI Taxonomy" id="2575572"/>
    <lineage>
        <taxon>Bacteria</taxon>
        <taxon>Bacillati</taxon>
        <taxon>Saganbacteria</taxon>
    </lineage>
</organism>
<evidence type="ECO:0000313" key="14">
    <source>
        <dbReference type="EMBL" id="MBI5078584.1"/>
    </source>
</evidence>
<dbReference type="Gene3D" id="3.20.20.70">
    <property type="entry name" value="Aldolase class I"/>
    <property type="match status" value="1"/>
</dbReference>
<comment type="catalytic activity">
    <reaction evidence="12">
        <text>3-methyl-2-oxobutanoate + acetyl-CoA + H2O = (2S)-2-isopropylmalate + CoA + H(+)</text>
        <dbReference type="Rhea" id="RHEA:21524"/>
        <dbReference type="ChEBI" id="CHEBI:1178"/>
        <dbReference type="ChEBI" id="CHEBI:11851"/>
        <dbReference type="ChEBI" id="CHEBI:15377"/>
        <dbReference type="ChEBI" id="CHEBI:15378"/>
        <dbReference type="ChEBI" id="CHEBI:57287"/>
        <dbReference type="ChEBI" id="CHEBI:57288"/>
        <dbReference type="EC" id="2.3.3.13"/>
    </reaction>
</comment>
<feature type="binding site" evidence="12">
    <location>
        <position position="204"/>
    </location>
    <ligand>
        <name>Mn(2+)</name>
        <dbReference type="ChEBI" id="CHEBI:29035"/>
    </ligand>
</feature>
<dbReference type="InterPro" id="IPR005671">
    <property type="entry name" value="LeuA_bact_synth"/>
</dbReference>
<dbReference type="FunFam" id="3.30.160.270:FF:000001">
    <property type="entry name" value="2-isopropylmalate synthase"/>
    <property type="match status" value="1"/>
</dbReference>
<dbReference type="AlphaFoldDB" id="A0A9D6ULV6"/>
<dbReference type="SUPFAM" id="SSF110921">
    <property type="entry name" value="2-isopropylmalate synthase LeuA, allosteric (dimerisation) domain"/>
    <property type="match status" value="1"/>
</dbReference>
<evidence type="ECO:0000256" key="6">
    <source>
        <dbReference type="ARBA" id="ARBA00022490"/>
    </source>
</evidence>
<dbReference type="NCBIfam" id="NF002087">
    <property type="entry name" value="PRK00915.1-4"/>
    <property type="match status" value="1"/>
</dbReference>
<dbReference type="GO" id="GO:0003852">
    <property type="term" value="F:2-isopropylmalate synthase activity"/>
    <property type="evidence" value="ECO:0007669"/>
    <property type="project" value="UniProtKB-UniRule"/>
</dbReference>
<reference evidence="14" key="1">
    <citation type="submission" date="2020-07" db="EMBL/GenBank/DDBJ databases">
        <title>Huge and variable diversity of episymbiotic CPR bacteria and DPANN archaea in groundwater ecosystems.</title>
        <authorList>
            <person name="He C.Y."/>
            <person name="Keren R."/>
            <person name="Whittaker M."/>
            <person name="Farag I.F."/>
            <person name="Doudna J."/>
            <person name="Cate J.H.D."/>
            <person name="Banfield J.F."/>
        </authorList>
    </citation>
    <scope>NUCLEOTIDE SEQUENCE</scope>
    <source>
        <strain evidence="14">NC_groundwater_1860_Pr3_B-0.1um_51_7</strain>
    </source>
</reference>
<comment type="similarity">
    <text evidence="2 12">Belongs to the alpha-IPM synthase/homocitrate synthase family. LeuA type 1 subfamily.</text>
</comment>
<keyword evidence="11 12" id="KW-0100">Branched-chain amino acid biosynthesis</keyword>
<dbReference type="GO" id="GO:0030145">
    <property type="term" value="F:manganese ion binding"/>
    <property type="evidence" value="ECO:0007669"/>
    <property type="project" value="UniProtKB-UniRule"/>
</dbReference>
<proteinExistence type="inferred from homology"/>
<dbReference type="Proteomes" id="UP000808761">
    <property type="component" value="Unassembled WGS sequence"/>
</dbReference>
<comment type="subunit">
    <text evidence="12">Homodimer.</text>
</comment>
<evidence type="ECO:0000256" key="1">
    <source>
        <dbReference type="ARBA" id="ARBA00004689"/>
    </source>
</evidence>
<evidence type="ECO:0000256" key="7">
    <source>
        <dbReference type="ARBA" id="ARBA00022605"/>
    </source>
</evidence>
<dbReference type="InterPro" id="IPR054691">
    <property type="entry name" value="LeuA/HCS_post-cat"/>
</dbReference>
<evidence type="ECO:0000256" key="4">
    <source>
        <dbReference type="ARBA" id="ARBA00018198"/>
    </source>
</evidence>
<evidence type="ECO:0000256" key="8">
    <source>
        <dbReference type="ARBA" id="ARBA00022679"/>
    </source>
</evidence>
<dbReference type="InterPro" id="IPR013785">
    <property type="entry name" value="Aldolase_TIM"/>
</dbReference>
<keyword evidence="6 12" id="KW-0963">Cytoplasm</keyword>
<dbReference type="NCBIfam" id="TIGR00973">
    <property type="entry name" value="leuA_bact"/>
    <property type="match status" value="1"/>
</dbReference>
<feature type="region of interest" description="Regulatory domain" evidence="12">
    <location>
        <begin position="393"/>
        <end position="513"/>
    </location>
</feature>
<feature type="binding site" evidence="12">
    <location>
        <position position="14"/>
    </location>
    <ligand>
        <name>Mn(2+)</name>
        <dbReference type="ChEBI" id="CHEBI:29035"/>
    </ligand>
</feature>
<evidence type="ECO:0000256" key="2">
    <source>
        <dbReference type="ARBA" id="ARBA00009396"/>
    </source>
</evidence>
<keyword evidence="14" id="KW-0012">Acyltransferase</keyword>
<dbReference type="NCBIfam" id="NF002085">
    <property type="entry name" value="PRK00915.1-2"/>
    <property type="match status" value="1"/>
</dbReference>
<dbReference type="CDD" id="cd07940">
    <property type="entry name" value="DRE_TIM_IPMS"/>
    <property type="match status" value="1"/>
</dbReference>
<feature type="binding site" evidence="12">
    <location>
        <position position="240"/>
    </location>
    <ligand>
        <name>Mn(2+)</name>
        <dbReference type="ChEBI" id="CHEBI:29035"/>
    </ligand>
</feature>
<dbReference type="GO" id="GO:0005737">
    <property type="term" value="C:cytoplasm"/>
    <property type="evidence" value="ECO:0007669"/>
    <property type="project" value="UniProtKB-UniRule"/>
</dbReference>
<keyword evidence="5 12" id="KW-0432">Leucine biosynthesis</keyword>
<dbReference type="GO" id="GO:0009098">
    <property type="term" value="P:L-leucine biosynthetic process"/>
    <property type="evidence" value="ECO:0007669"/>
    <property type="project" value="UniProtKB-UniRule"/>
</dbReference>
<feature type="domain" description="Pyruvate carboxyltransferase" evidence="13">
    <location>
        <begin position="5"/>
        <end position="269"/>
    </location>
</feature>
<protein>
    <recommendedName>
        <fullName evidence="4 12">2-isopropylmalate synthase</fullName>
        <ecNumber evidence="3 12">2.3.3.13</ecNumber>
    </recommendedName>
    <alternativeName>
        <fullName evidence="12">Alpha-IPM synthase</fullName>
    </alternativeName>
    <alternativeName>
        <fullName evidence="12">Alpha-isopropylmalate synthase</fullName>
    </alternativeName>
</protein>
<dbReference type="InterPro" id="IPR013709">
    <property type="entry name" value="2-isopropylmalate_synth_dimer"/>
</dbReference>
<dbReference type="Pfam" id="PF00682">
    <property type="entry name" value="HMGL-like"/>
    <property type="match status" value="1"/>
</dbReference>
<dbReference type="NCBIfam" id="NF002086">
    <property type="entry name" value="PRK00915.1-3"/>
    <property type="match status" value="1"/>
</dbReference>
<feature type="binding site" evidence="12">
    <location>
        <position position="206"/>
    </location>
    <ligand>
        <name>Mn(2+)</name>
        <dbReference type="ChEBI" id="CHEBI:29035"/>
    </ligand>
</feature>
<dbReference type="FunFam" id="3.20.20.70:FF:000010">
    <property type="entry name" value="2-isopropylmalate synthase"/>
    <property type="match status" value="1"/>
</dbReference>
<name>A0A9D6ULV6_UNCSA</name>
<dbReference type="PROSITE" id="PS00815">
    <property type="entry name" value="AIPM_HOMOCIT_SYNTH_1"/>
    <property type="match status" value="1"/>
</dbReference>
<comment type="function">
    <text evidence="12">Catalyzes the condensation of the acetyl group of acetyl-CoA with 3-methyl-2-oxobutanoate (2-ketoisovalerate) to form 3-carboxy-3-hydroxy-4-methylpentanoate (2-isopropylmalate).</text>
</comment>
<dbReference type="InterPro" id="IPR036230">
    <property type="entry name" value="LeuA_allosteric_dom_sf"/>
</dbReference>